<dbReference type="EMBL" id="MU251509">
    <property type="protein sequence ID" value="KAG9233259.1"/>
    <property type="molecule type" value="Genomic_DNA"/>
</dbReference>
<evidence type="ECO:0000256" key="1">
    <source>
        <dbReference type="ARBA" id="ARBA00004141"/>
    </source>
</evidence>
<feature type="region of interest" description="Disordered" evidence="6">
    <location>
        <begin position="304"/>
        <end position="338"/>
    </location>
</feature>
<reference evidence="9" key="1">
    <citation type="journal article" date="2021" name="IMA Fungus">
        <title>Genomic characterization of three marine fungi, including Emericellopsis atlantica sp. nov. with signatures of a generalist lifestyle and marine biomass degradation.</title>
        <authorList>
            <person name="Hagestad O.C."/>
            <person name="Hou L."/>
            <person name="Andersen J.H."/>
            <person name="Hansen E.H."/>
            <person name="Altermark B."/>
            <person name="Li C."/>
            <person name="Kuhnert E."/>
            <person name="Cox R.J."/>
            <person name="Crous P.W."/>
            <person name="Spatafora J.W."/>
            <person name="Lail K."/>
            <person name="Amirebrahimi M."/>
            <person name="Lipzen A."/>
            <person name="Pangilinan J."/>
            <person name="Andreopoulos W."/>
            <person name="Hayes R.D."/>
            <person name="Ng V."/>
            <person name="Grigoriev I.V."/>
            <person name="Jackson S.A."/>
            <person name="Sutton T.D.S."/>
            <person name="Dobson A.D.W."/>
            <person name="Rama T."/>
        </authorList>
    </citation>
    <scope>NUCLEOTIDE SEQUENCE</scope>
    <source>
        <strain evidence="9">TRa018bII</strain>
    </source>
</reference>
<dbReference type="AlphaFoldDB" id="A0A9P7YGI9"/>
<comment type="subcellular location">
    <subcellularLocation>
        <location evidence="1">Membrane</location>
        <topology evidence="1">Multi-pass membrane protein</topology>
    </subcellularLocation>
</comment>
<dbReference type="InterPro" id="IPR052337">
    <property type="entry name" value="SAT4-like"/>
</dbReference>
<feature type="transmembrane region" description="Helical" evidence="7">
    <location>
        <begin position="186"/>
        <end position="210"/>
    </location>
</feature>
<protein>
    <recommendedName>
        <fullName evidence="8">Rhodopsin domain-containing protein</fullName>
    </recommendedName>
</protein>
<dbReference type="InterPro" id="IPR049326">
    <property type="entry name" value="Rhodopsin_dom_fungi"/>
</dbReference>
<organism evidence="9 10">
    <name type="scientific">Amylocarpus encephaloides</name>
    <dbReference type="NCBI Taxonomy" id="45428"/>
    <lineage>
        <taxon>Eukaryota</taxon>
        <taxon>Fungi</taxon>
        <taxon>Dikarya</taxon>
        <taxon>Ascomycota</taxon>
        <taxon>Pezizomycotina</taxon>
        <taxon>Leotiomycetes</taxon>
        <taxon>Helotiales</taxon>
        <taxon>Helotiales incertae sedis</taxon>
        <taxon>Amylocarpus</taxon>
    </lineage>
</organism>
<dbReference type="GO" id="GO:0016020">
    <property type="term" value="C:membrane"/>
    <property type="evidence" value="ECO:0007669"/>
    <property type="project" value="UniProtKB-SubCell"/>
</dbReference>
<feature type="domain" description="Rhodopsin" evidence="8">
    <location>
        <begin position="54"/>
        <end position="280"/>
    </location>
</feature>
<keyword evidence="3 7" id="KW-1133">Transmembrane helix</keyword>
<evidence type="ECO:0000256" key="5">
    <source>
        <dbReference type="ARBA" id="ARBA00038359"/>
    </source>
</evidence>
<gene>
    <name evidence="9" type="ORF">BJ875DRAFT_426244</name>
</gene>
<evidence type="ECO:0000256" key="6">
    <source>
        <dbReference type="SAM" id="MobiDB-lite"/>
    </source>
</evidence>
<evidence type="ECO:0000313" key="9">
    <source>
        <dbReference type="EMBL" id="KAG9233259.1"/>
    </source>
</evidence>
<comment type="caution">
    <text evidence="9">The sequence shown here is derived from an EMBL/GenBank/DDBJ whole genome shotgun (WGS) entry which is preliminary data.</text>
</comment>
<evidence type="ECO:0000256" key="7">
    <source>
        <dbReference type="SAM" id="Phobius"/>
    </source>
</evidence>
<feature type="transmembrane region" description="Helical" evidence="7">
    <location>
        <begin position="65"/>
        <end position="87"/>
    </location>
</feature>
<dbReference type="OrthoDB" id="5342292at2759"/>
<sequence>MASSDSPMFFMGQPPPGVKSNPIDPPSLEALSQALFSILLAINISFVLCRLAFKITSGFTIDDVFIILASLLGNAQTILILTLTRWARHGWDIPMTWFDATYMKKMLYAQTMLAYGSLLFTKISILLLYLRIFTIKRIIRQIIYFGIVWSVLTYSPFVVTASWYCAPHVGEEWNMTVALRCRHFDYWQIASSAMAIMLDVFILVLPMPLLRELQLSKSKKMGVIVVFSTASFALICAILTMVYRIKLRKSEDPFWTTWEATITNIAENNVAIIVACVPGTFSFCKKFIVPSRLSMNLKSLISRTTTSNSKNSAPRKDSAGSSGMTSYGGSSYSSPRSTEFSKGYEELKYDPENPTRETVTDVRSLPKVATRNGLEWNGGRGTTRELGIEQRYTHIPI</sequence>
<evidence type="ECO:0000259" key="8">
    <source>
        <dbReference type="Pfam" id="PF20684"/>
    </source>
</evidence>
<accession>A0A9P7YGI9</accession>
<feature type="compositionally biased region" description="Low complexity" evidence="6">
    <location>
        <begin position="319"/>
        <end position="337"/>
    </location>
</feature>
<evidence type="ECO:0000313" key="10">
    <source>
        <dbReference type="Proteomes" id="UP000824998"/>
    </source>
</evidence>
<keyword evidence="10" id="KW-1185">Reference proteome</keyword>
<dbReference type="PANTHER" id="PTHR33048">
    <property type="entry name" value="PTH11-LIKE INTEGRAL MEMBRANE PROTEIN (AFU_ORTHOLOGUE AFUA_5G11245)"/>
    <property type="match status" value="1"/>
</dbReference>
<dbReference type="Pfam" id="PF20684">
    <property type="entry name" value="Fung_rhodopsin"/>
    <property type="match status" value="1"/>
</dbReference>
<feature type="transmembrane region" description="Helical" evidence="7">
    <location>
        <begin position="107"/>
        <end position="130"/>
    </location>
</feature>
<keyword evidence="4 7" id="KW-0472">Membrane</keyword>
<dbReference type="Proteomes" id="UP000824998">
    <property type="component" value="Unassembled WGS sequence"/>
</dbReference>
<keyword evidence="2 7" id="KW-0812">Transmembrane</keyword>
<evidence type="ECO:0000256" key="2">
    <source>
        <dbReference type="ARBA" id="ARBA00022692"/>
    </source>
</evidence>
<name>A0A9P7YGI9_9HELO</name>
<evidence type="ECO:0000256" key="4">
    <source>
        <dbReference type="ARBA" id="ARBA00023136"/>
    </source>
</evidence>
<feature type="transmembrane region" description="Helical" evidence="7">
    <location>
        <begin position="34"/>
        <end position="53"/>
    </location>
</feature>
<feature type="transmembrane region" description="Helical" evidence="7">
    <location>
        <begin position="222"/>
        <end position="243"/>
    </location>
</feature>
<feature type="transmembrane region" description="Helical" evidence="7">
    <location>
        <begin position="142"/>
        <end position="166"/>
    </location>
</feature>
<proteinExistence type="inferred from homology"/>
<dbReference type="PANTHER" id="PTHR33048:SF47">
    <property type="entry name" value="INTEGRAL MEMBRANE PROTEIN-RELATED"/>
    <property type="match status" value="1"/>
</dbReference>
<comment type="similarity">
    <text evidence="5">Belongs to the SAT4 family.</text>
</comment>
<evidence type="ECO:0000256" key="3">
    <source>
        <dbReference type="ARBA" id="ARBA00022989"/>
    </source>
</evidence>